<sequence length="70" mass="7425">MAYGESLRHVDLVLDRPLGGRVLLDPHGRALPVLPAGDPLLQPPAPEPRRRTAPQAGWPRQGGASSGSGW</sequence>
<dbReference type="AlphaFoldDB" id="A0A3A3Z0E2"/>
<reference evidence="2 3" key="1">
    <citation type="submission" date="2018-09" db="EMBL/GenBank/DDBJ databases">
        <title>YIM 75000 draft genome.</title>
        <authorList>
            <person name="Tang S."/>
            <person name="Feng Y."/>
        </authorList>
    </citation>
    <scope>NUCLEOTIDE SEQUENCE [LARGE SCALE GENOMIC DNA]</scope>
    <source>
        <strain evidence="2 3">YIM 75000</strain>
    </source>
</reference>
<dbReference type="RefSeq" id="WP_119951105.1">
    <property type="nucleotide sequence ID" value="NZ_QZEZ01000006.1"/>
</dbReference>
<evidence type="ECO:0000313" key="3">
    <source>
        <dbReference type="Proteomes" id="UP000265614"/>
    </source>
</evidence>
<keyword evidence="3" id="KW-1185">Reference proteome</keyword>
<protein>
    <submittedName>
        <fullName evidence="2">Uncharacterized protein</fullName>
    </submittedName>
</protein>
<name>A0A3A3Z0E2_9ACTN</name>
<gene>
    <name evidence="2" type="ORF">D5H78_14125</name>
</gene>
<dbReference type="EMBL" id="QZEZ01000006">
    <property type="protein sequence ID" value="RJK94922.1"/>
    <property type="molecule type" value="Genomic_DNA"/>
</dbReference>
<feature type="region of interest" description="Disordered" evidence="1">
    <location>
        <begin position="33"/>
        <end position="70"/>
    </location>
</feature>
<accession>A0A3A3Z0E2</accession>
<comment type="caution">
    <text evidence="2">The sequence shown here is derived from an EMBL/GenBank/DDBJ whole genome shotgun (WGS) entry which is preliminary data.</text>
</comment>
<dbReference type="Proteomes" id="UP000265614">
    <property type="component" value="Unassembled WGS sequence"/>
</dbReference>
<organism evidence="2 3">
    <name type="scientific">Vallicoccus soli</name>
    <dbReference type="NCBI Taxonomy" id="2339232"/>
    <lineage>
        <taxon>Bacteria</taxon>
        <taxon>Bacillati</taxon>
        <taxon>Actinomycetota</taxon>
        <taxon>Actinomycetes</taxon>
        <taxon>Motilibacterales</taxon>
        <taxon>Vallicoccaceae</taxon>
        <taxon>Vallicoccus</taxon>
    </lineage>
</organism>
<dbReference type="OrthoDB" id="9779060at2"/>
<evidence type="ECO:0000256" key="1">
    <source>
        <dbReference type="SAM" id="MobiDB-lite"/>
    </source>
</evidence>
<evidence type="ECO:0000313" key="2">
    <source>
        <dbReference type="EMBL" id="RJK94922.1"/>
    </source>
</evidence>
<proteinExistence type="predicted"/>